<dbReference type="EMBL" id="BJNB01000031">
    <property type="protein sequence ID" value="GEB98330.1"/>
    <property type="molecule type" value="Genomic_DNA"/>
</dbReference>
<evidence type="ECO:0000259" key="8">
    <source>
        <dbReference type="Pfam" id="PF17961"/>
    </source>
</evidence>
<dbReference type="GO" id="GO:0007155">
    <property type="term" value="P:cell adhesion"/>
    <property type="evidence" value="ECO:0007669"/>
    <property type="project" value="InterPro"/>
</dbReference>
<accession>A0A1L7CJC6</accession>
<dbReference type="InterPro" id="IPR011252">
    <property type="entry name" value="Fibrogen-bd_dom1"/>
</dbReference>
<dbReference type="OrthoDB" id="3263604at2"/>
<evidence type="ECO:0000256" key="6">
    <source>
        <dbReference type="SAM" id="MobiDB-lite"/>
    </source>
</evidence>
<gene>
    <name evidence="10" type="ORF">CFL01nite_18250</name>
    <name evidence="9" type="ORF">CFLV_01245</name>
</gene>
<name>A0A1L7CJC6_CORFL</name>
<keyword evidence="11" id="KW-1185">Reference proteome</keyword>
<dbReference type="Gene3D" id="2.60.40.740">
    <property type="match status" value="1"/>
</dbReference>
<dbReference type="STRING" id="28028.CFLV_01245"/>
<evidence type="ECO:0000256" key="7">
    <source>
        <dbReference type="SAM" id="SignalP"/>
    </source>
</evidence>
<keyword evidence="4 7" id="KW-0732">Signal</keyword>
<evidence type="ECO:0000313" key="10">
    <source>
        <dbReference type="EMBL" id="GEB98330.1"/>
    </source>
</evidence>
<sequence>MERLNTRIRGGGTNVWIALAAIVGIFALVLSTLVVASPTASAQEDDSQPAVTTDLGTESDVDTTSDVETSTEEIEPVDSAEEAPAQEPTAGDLEGLSEPLAGVMAVNPAIKVDVTKISGVPDPGQQLEVGKPARVEGTWDATNANPKGGDSFSVGFPQQLKIPAGQSFDLVATGEHAEEVFGKCDVADNNTFTCVLNDNVNGLDEVKGSWFIQATAVERTTEETLSFNVPGGEVVVDLPGEGGIDDGATLELKKSGELQPDKASLKWTVEIPGNMLTPLDTENTGKVILSDKLPNGTKLCENRPTKLSYGRGSGKFTEIKEGVKLTASDANGTDVDVALDAKGAFKSDQTYRIEYTICSTDGQPLKKGEYKNTFFVDDENQISGEVGVEEWTPPTKPVKTGTITKDLKKINWKVKVPQSVAGSNPVTVDFKDKLDGPQKFCESPVALTVFQYKELPEWNDSKFDNKRSNVTDKFEGVSVPTTSDTELSTQLKAKEGYNLPDGYALEIKG</sequence>
<keyword evidence="3" id="KW-0964">Secreted</keyword>
<feature type="chain" id="PRO_5044060966" description="SDR-like Ig domain-containing protein" evidence="7">
    <location>
        <begin position="43"/>
        <end position="509"/>
    </location>
</feature>
<dbReference type="KEGG" id="cfc:CFLV_01245"/>
<evidence type="ECO:0000313" key="9">
    <source>
        <dbReference type="EMBL" id="APT85957.1"/>
    </source>
</evidence>
<keyword evidence="2" id="KW-0134">Cell wall</keyword>
<organism evidence="9 11">
    <name type="scientific">Corynebacterium flavescens</name>
    <dbReference type="NCBI Taxonomy" id="28028"/>
    <lineage>
        <taxon>Bacteria</taxon>
        <taxon>Bacillati</taxon>
        <taxon>Actinomycetota</taxon>
        <taxon>Actinomycetes</taxon>
        <taxon>Mycobacteriales</taxon>
        <taxon>Corynebacteriaceae</taxon>
        <taxon>Corynebacterium</taxon>
    </lineage>
</organism>
<dbReference type="Gene3D" id="2.60.40.1280">
    <property type="match status" value="1"/>
</dbReference>
<evidence type="ECO:0000256" key="2">
    <source>
        <dbReference type="ARBA" id="ARBA00022512"/>
    </source>
</evidence>
<dbReference type="Proteomes" id="UP000315353">
    <property type="component" value="Unassembled WGS sequence"/>
</dbReference>
<dbReference type="SUPFAM" id="SSF49401">
    <property type="entry name" value="Bacterial adhesins"/>
    <property type="match status" value="1"/>
</dbReference>
<dbReference type="Proteomes" id="UP000185479">
    <property type="component" value="Chromosome"/>
</dbReference>
<dbReference type="InterPro" id="IPR041171">
    <property type="entry name" value="SDR_Ig"/>
</dbReference>
<feature type="compositionally biased region" description="Acidic residues" evidence="6">
    <location>
        <begin position="57"/>
        <end position="81"/>
    </location>
</feature>
<keyword evidence="5" id="KW-0572">Peptidoglycan-anchor</keyword>
<proteinExistence type="predicted"/>
<evidence type="ECO:0000313" key="11">
    <source>
        <dbReference type="Proteomes" id="UP000185479"/>
    </source>
</evidence>
<dbReference type="Pfam" id="PF17961">
    <property type="entry name" value="Big_8"/>
    <property type="match status" value="1"/>
</dbReference>
<dbReference type="AlphaFoldDB" id="A0A1L7CJC6"/>
<feature type="region of interest" description="Disordered" evidence="6">
    <location>
        <begin position="39"/>
        <end position="95"/>
    </location>
</feature>
<dbReference type="EMBL" id="CP009246">
    <property type="protein sequence ID" value="APT85957.1"/>
    <property type="molecule type" value="Genomic_DNA"/>
</dbReference>
<feature type="domain" description="SDR-like Ig" evidence="8">
    <location>
        <begin position="135"/>
        <end position="220"/>
    </location>
</feature>
<dbReference type="GeneID" id="82879348"/>
<evidence type="ECO:0000256" key="5">
    <source>
        <dbReference type="ARBA" id="ARBA00023088"/>
    </source>
</evidence>
<evidence type="ECO:0000256" key="4">
    <source>
        <dbReference type="ARBA" id="ARBA00022729"/>
    </source>
</evidence>
<evidence type="ECO:0000313" key="12">
    <source>
        <dbReference type="Proteomes" id="UP000315353"/>
    </source>
</evidence>
<reference evidence="9 11" key="1">
    <citation type="submission" date="2014-08" db="EMBL/GenBank/DDBJ databases">
        <title>Complete genome sequence of Corynebacterium flavescens OJ8(T)(=DSM 20296(T)), isolated from cheese.</title>
        <authorList>
            <person name="Ruckert C."/>
            <person name="Albersmeier A."/>
            <person name="Winkler A."/>
            <person name="Kalinowski J."/>
        </authorList>
    </citation>
    <scope>NUCLEOTIDE SEQUENCE [LARGE SCALE GENOMIC DNA]</scope>
    <source>
        <strain evidence="9 11">OJ8</strain>
    </source>
</reference>
<dbReference type="RefSeq" id="WP_075728959.1">
    <property type="nucleotide sequence ID" value="NZ_BJNB01000031.1"/>
</dbReference>
<evidence type="ECO:0000256" key="1">
    <source>
        <dbReference type="ARBA" id="ARBA00004168"/>
    </source>
</evidence>
<feature type="signal peptide" evidence="7">
    <location>
        <begin position="1"/>
        <end position="42"/>
    </location>
</feature>
<evidence type="ECO:0000256" key="3">
    <source>
        <dbReference type="ARBA" id="ARBA00022525"/>
    </source>
</evidence>
<protein>
    <recommendedName>
        <fullName evidence="8">SDR-like Ig domain-containing protein</fullName>
    </recommendedName>
</protein>
<dbReference type="InterPro" id="IPR008966">
    <property type="entry name" value="Adhesion_dom_sf"/>
</dbReference>
<reference evidence="10 12" key="2">
    <citation type="submission" date="2019-06" db="EMBL/GenBank/DDBJ databases">
        <title>Whole genome shotgun sequence of Corynebacterium flavescens NBRC 14136.</title>
        <authorList>
            <person name="Hosoyama A."/>
            <person name="Uohara A."/>
            <person name="Ohji S."/>
            <person name="Ichikawa N."/>
        </authorList>
    </citation>
    <scope>NUCLEOTIDE SEQUENCE [LARGE SCALE GENOMIC DNA]</scope>
    <source>
        <strain evidence="10 12">NBRC 14136</strain>
    </source>
</reference>
<comment type="subcellular location">
    <subcellularLocation>
        <location evidence="1">Secreted</location>
        <location evidence="1">Cell wall</location>
        <topology evidence="1">Peptidoglycan-anchor</topology>
    </subcellularLocation>
</comment>